<evidence type="ECO:0000259" key="5">
    <source>
        <dbReference type="Pfam" id="PF00149"/>
    </source>
</evidence>
<dbReference type="Gene3D" id="3.60.21.10">
    <property type="match status" value="1"/>
</dbReference>
<dbReference type="Pfam" id="PF00149">
    <property type="entry name" value="Metallophos"/>
    <property type="match status" value="1"/>
</dbReference>
<dbReference type="InterPro" id="IPR004593">
    <property type="entry name" value="SbcD"/>
</dbReference>
<dbReference type="CDD" id="cd00840">
    <property type="entry name" value="MPP_Mre11_N"/>
    <property type="match status" value="1"/>
</dbReference>
<comment type="subunit">
    <text evidence="4">Heterodimer of SbcC and SbcD.</text>
</comment>
<dbReference type="GO" id="GO:0006260">
    <property type="term" value="P:DNA replication"/>
    <property type="evidence" value="ECO:0007669"/>
    <property type="project" value="UniProtKB-KW"/>
</dbReference>
<name>A0A2H5XE60_9BACT</name>
<reference evidence="7" key="1">
    <citation type="submission" date="2017-09" db="EMBL/GenBank/DDBJ databases">
        <title>Metaegenomics of thermophilic ammonia-oxidizing enrichment culture.</title>
        <authorList>
            <person name="Kato S."/>
            <person name="Suzuki K."/>
        </authorList>
    </citation>
    <scope>NUCLEOTIDE SEQUENCE [LARGE SCALE GENOMIC DNA]</scope>
</reference>
<comment type="caution">
    <text evidence="6">The sequence shown here is derived from an EMBL/GenBank/DDBJ whole genome shotgun (WGS) entry which is preliminary data.</text>
</comment>
<feature type="domain" description="Calcineurin-like phosphoesterase" evidence="5">
    <location>
        <begin position="11"/>
        <end position="221"/>
    </location>
</feature>
<keyword evidence="4" id="KW-0235">DNA replication</keyword>
<proteinExistence type="inferred from homology"/>
<evidence type="ECO:0000256" key="2">
    <source>
        <dbReference type="ARBA" id="ARBA00022801"/>
    </source>
</evidence>
<gene>
    <name evidence="4 6" type="primary">sbcD</name>
    <name evidence="6" type="ORF">HRbin17_01993</name>
</gene>
<protein>
    <recommendedName>
        <fullName evidence="4">Nuclease SbcCD subunit D</fullName>
    </recommendedName>
</protein>
<keyword evidence="2 4" id="KW-0378">Hydrolase</keyword>
<dbReference type="GO" id="GO:0004519">
    <property type="term" value="F:endonuclease activity"/>
    <property type="evidence" value="ECO:0007669"/>
    <property type="project" value="UniProtKB-KW"/>
</dbReference>
<organism evidence="6 7">
    <name type="scientific">Candidatus Fervidibacter japonicus</name>
    <dbReference type="NCBI Taxonomy" id="2035412"/>
    <lineage>
        <taxon>Bacteria</taxon>
        <taxon>Candidatus Fervidibacterota</taxon>
        <taxon>Candidatus Fervidibacter</taxon>
    </lineage>
</organism>
<keyword evidence="4" id="KW-0233">DNA recombination</keyword>
<dbReference type="InterPro" id="IPR050535">
    <property type="entry name" value="DNA_Repair-Maintenance_Comp"/>
</dbReference>
<evidence type="ECO:0000256" key="1">
    <source>
        <dbReference type="ARBA" id="ARBA00022722"/>
    </source>
</evidence>
<dbReference type="InterPro" id="IPR029052">
    <property type="entry name" value="Metallo-depent_PP-like"/>
</dbReference>
<evidence type="ECO:0000256" key="4">
    <source>
        <dbReference type="RuleBase" id="RU363069"/>
    </source>
</evidence>
<dbReference type="InterPro" id="IPR004843">
    <property type="entry name" value="Calcineurin-like_PHP"/>
</dbReference>
<comment type="function">
    <text evidence="4">SbcCD cleaves DNA hairpin structures. These structures can inhibit DNA replication and are intermediates in certain DNA recombination reactions. The complex acts as a 3'-&gt;5' double strand exonuclease that can open hairpins. It also has a 5' single-strand endonuclease activity.</text>
</comment>
<dbReference type="EMBL" id="BEHT01000028">
    <property type="protein sequence ID" value="GBC99469.1"/>
    <property type="molecule type" value="Genomic_DNA"/>
</dbReference>
<dbReference type="AlphaFoldDB" id="A0A2H5XE60"/>
<accession>A0A2H5XE60</accession>
<dbReference type="SUPFAM" id="SSF56300">
    <property type="entry name" value="Metallo-dependent phosphatases"/>
    <property type="match status" value="1"/>
</dbReference>
<evidence type="ECO:0000313" key="6">
    <source>
        <dbReference type="EMBL" id="GBC99469.1"/>
    </source>
</evidence>
<evidence type="ECO:0000256" key="3">
    <source>
        <dbReference type="ARBA" id="ARBA00022839"/>
    </source>
</evidence>
<keyword evidence="3 4" id="KW-0269">Exonuclease</keyword>
<dbReference type="GO" id="GO:0006310">
    <property type="term" value="P:DNA recombination"/>
    <property type="evidence" value="ECO:0007669"/>
    <property type="project" value="UniProtKB-KW"/>
</dbReference>
<comment type="similarity">
    <text evidence="4">Belongs to the SbcD family.</text>
</comment>
<dbReference type="InterPro" id="IPR041796">
    <property type="entry name" value="Mre11_N"/>
</dbReference>
<dbReference type="GO" id="GO:0008408">
    <property type="term" value="F:3'-5' exonuclease activity"/>
    <property type="evidence" value="ECO:0007669"/>
    <property type="project" value="InterPro"/>
</dbReference>
<dbReference type="PANTHER" id="PTHR30337:SF0">
    <property type="entry name" value="NUCLEASE SBCCD SUBUNIT D"/>
    <property type="match status" value="1"/>
</dbReference>
<sequence length="415" mass="46129">MHGRRDADGRHSQFKDFVRCLDCMVQVARERQVDAVVFTGDAYHYTRPDPLSQREFLRRVLALAESGISVLLLSGNHDLPPGYGEAAALDIVNLFKVEGIEFVRHPKVVTLRTKRGALHVACLPYLPRRALITVEEERGLNDEQVCSLMAARAAEMVKRLCQTVQRLGGDEPALLAGHIWVDGVAFVGSERILSPFAEPAVSPGVLRQQAFAYVALGHIHRHQIVGAMTPPIVYAGNMGRLSFDEEKDDKGFLVVELGRSPSGRWGVEDLQFVPTPTRPFVTVRLDLSSAADPTQFALNALAGDRRLDGAVVRLFVTLAEHQRGQLNLATLRGELEKRVDYLAAVSVQVATEHNGDRPLLLDPRDPDALNRVLQRPLDLLHQWLMERATTEPSIAQRREILLRRARALMDSPNAP</sequence>
<keyword evidence="1 4" id="KW-0540">Nuclease</keyword>
<dbReference type="NCBIfam" id="TIGR00619">
    <property type="entry name" value="sbcd"/>
    <property type="match status" value="1"/>
</dbReference>
<keyword evidence="4" id="KW-0255">Endonuclease</keyword>
<dbReference type="PANTHER" id="PTHR30337">
    <property type="entry name" value="COMPONENT OF ATP-DEPENDENT DSDNA EXONUCLEASE"/>
    <property type="match status" value="1"/>
</dbReference>
<evidence type="ECO:0000313" key="7">
    <source>
        <dbReference type="Proteomes" id="UP000236173"/>
    </source>
</evidence>
<dbReference type="Proteomes" id="UP000236173">
    <property type="component" value="Unassembled WGS sequence"/>
</dbReference>